<gene>
    <name evidence="3" type="ORF">V1478_004800</name>
</gene>
<evidence type="ECO:0000256" key="1">
    <source>
        <dbReference type="SAM" id="MobiDB-lite"/>
    </source>
</evidence>
<name>A0ABD2BEU6_VESSQ</name>
<feature type="region of interest" description="Disordered" evidence="1">
    <location>
        <begin position="83"/>
        <end position="157"/>
    </location>
</feature>
<protein>
    <submittedName>
        <fullName evidence="3">Uncharacterized protein</fullName>
    </submittedName>
</protein>
<keyword evidence="2" id="KW-1133">Transmembrane helix</keyword>
<reference evidence="3 4" key="1">
    <citation type="journal article" date="2024" name="Ann. Entomol. Soc. Am.">
        <title>Genomic analyses of the southern and eastern yellowjacket wasps (Hymenoptera: Vespidae) reveal evolutionary signatures of social life.</title>
        <authorList>
            <person name="Catto M.A."/>
            <person name="Caine P.B."/>
            <person name="Orr S.E."/>
            <person name="Hunt B.G."/>
            <person name="Goodisman M.A.D."/>
        </authorList>
    </citation>
    <scope>NUCLEOTIDE SEQUENCE [LARGE SCALE GENOMIC DNA]</scope>
    <source>
        <strain evidence="3">233</strain>
        <tissue evidence="3">Head and thorax</tissue>
    </source>
</reference>
<comment type="caution">
    <text evidence="3">The sequence shown here is derived from an EMBL/GenBank/DDBJ whole genome shotgun (WGS) entry which is preliminary data.</text>
</comment>
<proteinExistence type="predicted"/>
<dbReference type="Proteomes" id="UP001607302">
    <property type="component" value="Unassembled WGS sequence"/>
</dbReference>
<feature type="transmembrane region" description="Helical" evidence="2">
    <location>
        <begin position="20"/>
        <end position="41"/>
    </location>
</feature>
<feature type="compositionally biased region" description="Basic residues" evidence="1">
    <location>
        <begin position="120"/>
        <end position="142"/>
    </location>
</feature>
<accession>A0ABD2BEU6</accession>
<keyword evidence="2" id="KW-0812">Transmembrane</keyword>
<keyword evidence="2" id="KW-0472">Membrane</keyword>
<organism evidence="3 4">
    <name type="scientific">Vespula squamosa</name>
    <name type="common">Southern yellow jacket</name>
    <name type="synonym">Wasp</name>
    <dbReference type="NCBI Taxonomy" id="30214"/>
    <lineage>
        <taxon>Eukaryota</taxon>
        <taxon>Metazoa</taxon>
        <taxon>Ecdysozoa</taxon>
        <taxon>Arthropoda</taxon>
        <taxon>Hexapoda</taxon>
        <taxon>Insecta</taxon>
        <taxon>Pterygota</taxon>
        <taxon>Neoptera</taxon>
        <taxon>Endopterygota</taxon>
        <taxon>Hymenoptera</taxon>
        <taxon>Apocrita</taxon>
        <taxon>Aculeata</taxon>
        <taxon>Vespoidea</taxon>
        <taxon>Vespidae</taxon>
        <taxon>Vespinae</taxon>
        <taxon>Vespula</taxon>
    </lineage>
</organism>
<feature type="compositionally biased region" description="Basic and acidic residues" evidence="1">
    <location>
        <begin position="143"/>
        <end position="157"/>
    </location>
</feature>
<evidence type="ECO:0000313" key="4">
    <source>
        <dbReference type="Proteomes" id="UP001607302"/>
    </source>
</evidence>
<sequence length="225" mass="25477">MSTLNGLDVTKLQKTIRLKFTGTIVAVVIVVIILVIVIVIISSSRSPILSTYEGKEERAKVKTTRCGRGRDVEFARCERLVRRGTFQPPSKRSTRALPTPSKRTRTRETKEEEEEEETKKKKKKEKKKKKKERKKERKRKRNKEKEKMKNEDGRSSLRADFNKAPQLLFIFRMGASSLVGATSSARTAYPLVSEAATATAYKYVSTVINGLQLSKYEGIPTPVVA</sequence>
<evidence type="ECO:0000256" key="2">
    <source>
        <dbReference type="SAM" id="Phobius"/>
    </source>
</evidence>
<keyword evidence="4" id="KW-1185">Reference proteome</keyword>
<dbReference type="AlphaFoldDB" id="A0ABD2BEU6"/>
<evidence type="ECO:0000313" key="3">
    <source>
        <dbReference type="EMBL" id="KAL2731255.1"/>
    </source>
</evidence>
<dbReference type="EMBL" id="JAUDFV010000105">
    <property type="protein sequence ID" value="KAL2731255.1"/>
    <property type="molecule type" value="Genomic_DNA"/>
</dbReference>